<name>A0A1G9G7D7_9BACT</name>
<dbReference type="GO" id="GO:0022857">
    <property type="term" value="F:transmembrane transporter activity"/>
    <property type="evidence" value="ECO:0007669"/>
    <property type="project" value="TreeGrafter"/>
</dbReference>
<evidence type="ECO:0000256" key="2">
    <source>
        <dbReference type="ARBA" id="ARBA00022475"/>
    </source>
</evidence>
<dbReference type="InterPro" id="IPR003838">
    <property type="entry name" value="ABC3_permease_C"/>
</dbReference>
<keyword evidence="10" id="KW-1185">Reference proteome</keyword>
<evidence type="ECO:0000256" key="4">
    <source>
        <dbReference type="ARBA" id="ARBA00022989"/>
    </source>
</evidence>
<evidence type="ECO:0000256" key="6">
    <source>
        <dbReference type="SAM" id="Phobius"/>
    </source>
</evidence>
<dbReference type="Pfam" id="PF02687">
    <property type="entry name" value="FtsX"/>
    <property type="match status" value="2"/>
</dbReference>
<keyword evidence="5 6" id="KW-0472">Membrane</keyword>
<dbReference type="GO" id="GO:0005886">
    <property type="term" value="C:plasma membrane"/>
    <property type="evidence" value="ECO:0007669"/>
    <property type="project" value="UniProtKB-SubCell"/>
</dbReference>
<feature type="transmembrane region" description="Helical" evidence="6">
    <location>
        <begin position="744"/>
        <end position="768"/>
    </location>
</feature>
<keyword evidence="4 6" id="KW-1133">Transmembrane helix</keyword>
<evidence type="ECO:0000313" key="10">
    <source>
        <dbReference type="Proteomes" id="UP000198510"/>
    </source>
</evidence>
<evidence type="ECO:0000259" key="8">
    <source>
        <dbReference type="Pfam" id="PF12704"/>
    </source>
</evidence>
<reference evidence="9 10" key="1">
    <citation type="submission" date="2016-10" db="EMBL/GenBank/DDBJ databases">
        <authorList>
            <person name="de Groot N.N."/>
        </authorList>
    </citation>
    <scope>NUCLEOTIDE SEQUENCE [LARGE SCALE GENOMIC DNA]</scope>
    <source>
        <strain evidence="9 10">DSM 25186</strain>
    </source>
</reference>
<proteinExistence type="predicted"/>
<feature type="domain" description="ABC3 transporter permease C-terminal" evidence="7">
    <location>
        <begin position="749"/>
        <end position="856"/>
    </location>
</feature>
<feature type="transmembrane region" description="Helical" evidence="6">
    <location>
        <begin position="425"/>
        <end position="447"/>
    </location>
</feature>
<accession>A0A1G9G7D7</accession>
<feature type="transmembrane region" description="Helical" evidence="6">
    <location>
        <begin position="96"/>
        <end position="118"/>
    </location>
</feature>
<dbReference type="AlphaFoldDB" id="A0A1G9G7D7"/>
<gene>
    <name evidence="9" type="ORF">SAMN05421823_1049</name>
</gene>
<dbReference type="RefSeq" id="WP_218127053.1">
    <property type="nucleotide sequence ID" value="NZ_FNFO01000004.1"/>
</dbReference>
<evidence type="ECO:0000256" key="5">
    <source>
        <dbReference type="ARBA" id="ARBA00023136"/>
    </source>
</evidence>
<evidence type="ECO:0000256" key="1">
    <source>
        <dbReference type="ARBA" id="ARBA00004651"/>
    </source>
</evidence>
<dbReference type="InterPro" id="IPR025857">
    <property type="entry name" value="MacB_PCD"/>
</dbReference>
<sequence>MPHSSHPPRWAERLLAWCCPPHLREEMQGDLLERFEERLLTMDVREARRRYVRDVLGFLRPFAFKRPPTEPLPFFDPAMFRNYLLVAARNLRRHRVFSFIHVAGLSLGLACCMLILLYTKDEVSFDRFHERGSSIYRVTATMSGPDGIHQLGSTNEVVGPSFAEAIPEVAAAVRIESNPRIVRRGDATFEEEVLYVDANFFSVFSFPLRAGAPETVLSELHHVVLTEAAAEKYFGTDEALGKTLELGDGDTFESFVVAGIAENPPQNSSLQFSVLMPFAYRESQFTDLSWIGFYINTFLLLQPDADRTAVEPKLDEVFLSRAYSELERMKAEFNFQEKVHFGLQPFEQIHLDPTYGDIRNGLHDGSDPMYTYLLSGIAVFILLIACINFVNLTVAHSLKRGKEIGVRKVIGGQRRQLIRQFLSESFVLCFLAFVAALLLVQAVLPFFNELANKRLSVSFLFDAELVLSYVALFVVTSLLAGFYPAWVLSGYSPVQTLYHRHRFVGKQGLTKGLVVLQFALATFLLIGMAALYAQMQYLTTKELGYNDQNLIQVYLGRGRHNDLVQQLKETLAHEPALQAVATKSGGQSYTRGTIGDRDIDFAISWIDDQYLPALQIPLVAGRNFSPAFPTDTTQAVLVNETFVREAGWTDPVGQVVTYANKPFTVVGVVKDHHFVSLREKITPLLFQVGTGDLWVKLAPGQRARGLTAVREAHHRLQPYRPFDYEFTSTINARHYEAEQKWKQMITVGAGLSLFISCIGLFGLAILSIERRTKEIGIRKVLGAATSQLVVLLSGDFLKLVAIAFVMAIPLGYWAVQRWLEAFPYRIALGWWLFAVPCAATLLIALLTVATRTLHAAVANPVKALRSE</sequence>
<dbReference type="NCBIfam" id="NF038404">
    <property type="entry name" value="perm_prefix_2"/>
    <property type="match status" value="1"/>
</dbReference>
<feature type="domain" description="MacB-like periplasmic core" evidence="8">
    <location>
        <begin position="515"/>
        <end position="672"/>
    </location>
</feature>
<dbReference type="Pfam" id="PF12704">
    <property type="entry name" value="MacB_PCD"/>
    <property type="match status" value="2"/>
</dbReference>
<feature type="transmembrane region" description="Helical" evidence="6">
    <location>
        <begin position="788"/>
        <end position="815"/>
    </location>
</feature>
<feature type="transmembrane region" description="Helical" evidence="6">
    <location>
        <begin position="827"/>
        <end position="849"/>
    </location>
</feature>
<organism evidence="9 10">
    <name type="scientific">Catalinimonas alkaloidigena</name>
    <dbReference type="NCBI Taxonomy" id="1075417"/>
    <lineage>
        <taxon>Bacteria</taxon>
        <taxon>Pseudomonadati</taxon>
        <taxon>Bacteroidota</taxon>
        <taxon>Cytophagia</taxon>
        <taxon>Cytophagales</taxon>
        <taxon>Catalimonadaceae</taxon>
        <taxon>Catalinimonas</taxon>
    </lineage>
</organism>
<evidence type="ECO:0000313" key="9">
    <source>
        <dbReference type="EMBL" id="SDK96566.1"/>
    </source>
</evidence>
<evidence type="ECO:0000259" key="7">
    <source>
        <dbReference type="Pfam" id="PF02687"/>
    </source>
</evidence>
<protein>
    <submittedName>
        <fullName evidence="9">ABC-type antimicrobial peptide transport system, permease component</fullName>
    </submittedName>
</protein>
<dbReference type="STRING" id="1075417.SAMN05421823_1049"/>
<dbReference type="InterPro" id="IPR050250">
    <property type="entry name" value="Macrolide_Exporter_MacB"/>
</dbReference>
<feature type="transmembrane region" description="Helical" evidence="6">
    <location>
        <begin position="467"/>
        <end position="491"/>
    </location>
</feature>
<feature type="domain" description="ABC3 transporter permease C-terminal" evidence="7">
    <location>
        <begin position="377"/>
        <end position="493"/>
    </location>
</feature>
<dbReference type="Proteomes" id="UP000198510">
    <property type="component" value="Unassembled WGS sequence"/>
</dbReference>
<keyword evidence="2" id="KW-1003">Cell membrane</keyword>
<evidence type="ECO:0000256" key="3">
    <source>
        <dbReference type="ARBA" id="ARBA00022692"/>
    </source>
</evidence>
<dbReference type="InterPro" id="IPR047699">
    <property type="entry name" value="Permease_put_prefix"/>
</dbReference>
<feature type="transmembrane region" description="Helical" evidence="6">
    <location>
        <begin position="512"/>
        <end position="533"/>
    </location>
</feature>
<comment type="subcellular location">
    <subcellularLocation>
        <location evidence="1">Cell membrane</location>
        <topology evidence="1">Multi-pass membrane protein</topology>
    </subcellularLocation>
</comment>
<keyword evidence="3 6" id="KW-0812">Transmembrane</keyword>
<feature type="domain" description="MacB-like periplasmic core" evidence="8">
    <location>
        <begin position="98"/>
        <end position="316"/>
    </location>
</feature>
<dbReference type="EMBL" id="FNFO01000004">
    <property type="protein sequence ID" value="SDK96566.1"/>
    <property type="molecule type" value="Genomic_DNA"/>
</dbReference>
<dbReference type="PANTHER" id="PTHR30572:SF18">
    <property type="entry name" value="ABC-TYPE MACROLIDE FAMILY EXPORT SYSTEM PERMEASE COMPONENT 2"/>
    <property type="match status" value="1"/>
</dbReference>
<dbReference type="PANTHER" id="PTHR30572">
    <property type="entry name" value="MEMBRANE COMPONENT OF TRANSPORTER-RELATED"/>
    <property type="match status" value="1"/>
</dbReference>
<feature type="transmembrane region" description="Helical" evidence="6">
    <location>
        <begin position="369"/>
        <end position="390"/>
    </location>
</feature>